<proteinExistence type="predicted"/>
<gene>
    <name evidence="1" type="ORF">H9789_04145</name>
</gene>
<reference evidence="1" key="2">
    <citation type="submission" date="2021-04" db="EMBL/GenBank/DDBJ databases">
        <authorList>
            <person name="Gilroy R."/>
        </authorList>
    </citation>
    <scope>NUCLEOTIDE SEQUENCE</scope>
    <source>
        <strain evidence="1">G3-2149</strain>
    </source>
</reference>
<protein>
    <submittedName>
        <fullName evidence="1">Uncharacterized protein</fullName>
    </submittedName>
</protein>
<comment type="caution">
    <text evidence="1">The sequence shown here is derived from an EMBL/GenBank/DDBJ whole genome shotgun (WGS) entry which is preliminary data.</text>
</comment>
<name>A0A9E2L557_9BACT</name>
<dbReference type="Proteomes" id="UP000823865">
    <property type="component" value="Unassembled WGS sequence"/>
</dbReference>
<sequence length="109" mass="12782">MYKIQTNATGSREMYITDEHLKTIRDRSLFKDLVGSTGIVNEDVLDKLKLMVRSLMEAEPDSHDLINFSHEVLYNDNMKAHGLNQLLKLYKNWLQTEDEIEENIEQEPE</sequence>
<evidence type="ECO:0000313" key="1">
    <source>
        <dbReference type="EMBL" id="MBU3853000.1"/>
    </source>
</evidence>
<accession>A0A9E2L557</accession>
<reference evidence="1" key="1">
    <citation type="journal article" date="2021" name="PeerJ">
        <title>Extensive microbial diversity within the chicken gut microbiome revealed by metagenomics and culture.</title>
        <authorList>
            <person name="Gilroy R."/>
            <person name="Ravi A."/>
            <person name="Getino M."/>
            <person name="Pursley I."/>
            <person name="Horton D.L."/>
            <person name="Alikhan N.F."/>
            <person name="Baker D."/>
            <person name="Gharbi K."/>
            <person name="Hall N."/>
            <person name="Watson M."/>
            <person name="Adriaenssens E.M."/>
            <person name="Foster-Nyarko E."/>
            <person name="Jarju S."/>
            <person name="Secka A."/>
            <person name="Antonio M."/>
            <person name="Oren A."/>
            <person name="Chaudhuri R.R."/>
            <person name="La Ragione R."/>
            <person name="Hildebrand F."/>
            <person name="Pallen M.J."/>
        </authorList>
    </citation>
    <scope>NUCLEOTIDE SEQUENCE</scope>
    <source>
        <strain evidence="1">G3-2149</strain>
    </source>
</reference>
<organism evidence="1 2">
    <name type="scientific">Candidatus Paraprevotella stercoravium</name>
    <dbReference type="NCBI Taxonomy" id="2838725"/>
    <lineage>
        <taxon>Bacteria</taxon>
        <taxon>Pseudomonadati</taxon>
        <taxon>Bacteroidota</taxon>
        <taxon>Bacteroidia</taxon>
        <taxon>Bacteroidales</taxon>
        <taxon>Prevotellaceae</taxon>
        <taxon>Paraprevotella</taxon>
    </lineage>
</organism>
<evidence type="ECO:0000313" key="2">
    <source>
        <dbReference type="Proteomes" id="UP000823865"/>
    </source>
</evidence>
<dbReference type="EMBL" id="JAHLFU010000081">
    <property type="protein sequence ID" value="MBU3853000.1"/>
    <property type="molecule type" value="Genomic_DNA"/>
</dbReference>
<dbReference type="AlphaFoldDB" id="A0A9E2L557"/>